<dbReference type="Gene3D" id="3.30.70.80">
    <property type="entry name" value="Peptidase S8 propeptide/proteinase inhibitor I9"/>
    <property type="match status" value="1"/>
</dbReference>
<dbReference type="EMBL" id="CM010717">
    <property type="protein sequence ID" value="RZC54595.1"/>
    <property type="molecule type" value="Genomic_DNA"/>
</dbReference>
<accession>A0A4Y7J4K5</accession>
<evidence type="ECO:0000313" key="4">
    <source>
        <dbReference type="EMBL" id="RZC54595.1"/>
    </source>
</evidence>
<feature type="compositionally biased region" description="Low complexity" evidence="2">
    <location>
        <begin position="60"/>
        <end position="69"/>
    </location>
</feature>
<dbReference type="InterPro" id="IPR037045">
    <property type="entry name" value="S8pro/Inhibitor_I9_sf"/>
</dbReference>
<evidence type="ECO:0000256" key="1">
    <source>
        <dbReference type="ARBA" id="ARBA00022946"/>
    </source>
</evidence>
<feature type="compositionally biased region" description="Polar residues" evidence="2">
    <location>
        <begin position="464"/>
        <end position="473"/>
    </location>
</feature>
<dbReference type="GO" id="GO:0080156">
    <property type="term" value="P:mitochondrial mRNA modification"/>
    <property type="evidence" value="ECO:0007669"/>
    <property type="project" value="TreeGrafter"/>
</dbReference>
<evidence type="ECO:0000313" key="5">
    <source>
        <dbReference type="Proteomes" id="UP000316621"/>
    </source>
</evidence>
<keyword evidence="5" id="KW-1185">Reference proteome</keyword>
<dbReference type="OrthoDB" id="1706674at2759"/>
<name>A0A4Y7J4K5_PAPSO</name>
<feature type="compositionally biased region" description="Polar residues" evidence="2">
    <location>
        <begin position="367"/>
        <end position="390"/>
    </location>
</feature>
<proteinExistence type="predicted"/>
<evidence type="ECO:0000256" key="2">
    <source>
        <dbReference type="SAM" id="MobiDB-lite"/>
    </source>
</evidence>
<dbReference type="Proteomes" id="UP000316621">
    <property type="component" value="Chromosome 3"/>
</dbReference>
<feature type="domain" description="MORF/ORRM1/DAG-like MORF" evidence="3">
    <location>
        <begin position="96"/>
        <end position="188"/>
    </location>
</feature>
<dbReference type="OMA" id="MAGHQPN"/>
<dbReference type="GO" id="GO:0005739">
    <property type="term" value="C:mitochondrion"/>
    <property type="evidence" value="ECO:0007669"/>
    <property type="project" value="TreeGrafter"/>
</dbReference>
<feature type="compositionally biased region" description="Basic and acidic residues" evidence="2">
    <location>
        <begin position="408"/>
        <end position="434"/>
    </location>
</feature>
<dbReference type="Pfam" id="PF21864">
    <property type="entry name" value="MORF_dom"/>
    <property type="match status" value="1"/>
</dbReference>
<dbReference type="AlphaFoldDB" id="A0A4Y7J4K5"/>
<gene>
    <name evidence="4" type="ORF">C5167_013439</name>
</gene>
<dbReference type="GO" id="GO:0016554">
    <property type="term" value="P:cytidine to uridine editing"/>
    <property type="evidence" value="ECO:0007669"/>
    <property type="project" value="InterPro"/>
</dbReference>
<feature type="compositionally biased region" description="Polar residues" evidence="2">
    <location>
        <begin position="232"/>
        <end position="246"/>
    </location>
</feature>
<reference evidence="4 5" key="1">
    <citation type="journal article" date="2018" name="Science">
        <title>The opium poppy genome and morphinan production.</title>
        <authorList>
            <person name="Guo L."/>
            <person name="Winzer T."/>
            <person name="Yang X."/>
            <person name="Li Y."/>
            <person name="Ning Z."/>
            <person name="He Z."/>
            <person name="Teodor R."/>
            <person name="Lu Y."/>
            <person name="Bowser T.A."/>
            <person name="Graham I.A."/>
            <person name="Ye K."/>
        </authorList>
    </citation>
    <scope>NUCLEOTIDE SEQUENCE [LARGE SCALE GENOMIC DNA]</scope>
    <source>
        <strain evidence="5">cv. HN1</strain>
        <tissue evidence="4">Leaves</tissue>
    </source>
</reference>
<feature type="compositionally biased region" description="Polar residues" evidence="2">
    <location>
        <begin position="284"/>
        <end position="301"/>
    </location>
</feature>
<dbReference type="InterPro" id="IPR054059">
    <property type="entry name" value="MORF/ORRM1/DAG-like_MORF"/>
</dbReference>
<keyword evidence="1" id="KW-0809">Transit peptide</keyword>
<dbReference type="STRING" id="3469.A0A4Y7J4K5"/>
<evidence type="ECO:0000259" key="3">
    <source>
        <dbReference type="Pfam" id="PF21864"/>
    </source>
</evidence>
<dbReference type="PANTHER" id="PTHR31346:SF5">
    <property type="entry name" value="MULTIPLE ORGANELLAR RNA EDITING FACTOR 1, MITOCHONDRIAL"/>
    <property type="match status" value="1"/>
</dbReference>
<sequence length="494" mass="54392">MALSSLRARRALGLTSSLLKTHRSISALTSSSSSILQSSIFTPSSSTSTNVPINPKNVQSHSFHSSIPSLSSRSYNNNNYDDKIGPDEILFEGCDYMHWLITMDFPKDPAPTAEEMVETYVQTLAEVVGSVEEAKKRMYACSTTTYHGFQAVMTEEMSEKFRGLPGVVFILPDSYIDPKNKEYGGDKYINGEIIHRPAPAHYGREGGRFNRNERPRYDRPVQQGDRPYDRQSPMQGDGRNQPNDRQGFTLRDPQFDRQAPMQGGGRNIGPQQGYPPRPNYEQGGRQQPNFGQPMAGQQPNVEQPMAGHQPNTGPPMAGHQPNYVPPAGQQPNYGQPTGQPTYGQPAWQQPNYGQAATQPNFVGGAREQSNYGQASGQQSNFGQMAGQQPNYVHAPVPGERVDAGFAPADDRGNYAPQQRREYAPVEHRGFRGDDTNFSPSRGGFGGEASGFDQGYSGSGAGQKFSATQSNNMQEEQRGYMGQQGMNGNNTRDQW</sequence>
<feature type="region of interest" description="Disordered" evidence="2">
    <location>
        <begin position="198"/>
        <end position="494"/>
    </location>
</feature>
<dbReference type="PANTHER" id="PTHR31346">
    <property type="entry name" value="MULTIPLE ORGANELLAR RNA EDITING FACTOR 2, CHLOROPLASTIC-RELATED-RELATED"/>
    <property type="match status" value="1"/>
</dbReference>
<dbReference type="InterPro" id="IPR039206">
    <property type="entry name" value="MORF/ORRM1/DAG-like"/>
</dbReference>
<dbReference type="Gramene" id="RZC54595">
    <property type="protein sequence ID" value="RZC54595"/>
    <property type="gene ID" value="C5167_013439"/>
</dbReference>
<feature type="compositionally biased region" description="Low complexity" evidence="2">
    <location>
        <begin position="480"/>
        <end position="494"/>
    </location>
</feature>
<protein>
    <recommendedName>
        <fullName evidence="3">MORF/ORRM1/DAG-like MORF domain-containing protein</fullName>
    </recommendedName>
</protein>
<feature type="compositionally biased region" description="Polar residues" evidence="2">
    <location>
        <begin position="50"/>
        <end position="59"/>
    </location>
</feature>
<organism evidence="4 5">
    <name type="scientific">Papaver somniferum</name>
    <name type="common">Opium poppy</name>
    <dbReference type="NCBI Taxonomy" id="3469"/>
    <lineage>
        <taxon>Eukaryota</taxon>
        <taxon>Viridiplantae</taxon>
        <taxon>Streptophyta</taxon>
        <taxon>Embryophyta</taxon>
        <taxon>Tracheophyta</taxon>
        <taxon>Spermatophyta</taxon>
        <taxon>Magnoliopsida</taxon>
        <taxon>Ranunculales</taxon>
        <taxon>Papaveraceae</taxon>
        <taxon>Papaveroideae</taxon>
        <taxon>Papaver</taxon>
    </lineage>
</organism>
<feature type="compositionally biased region" description="Polar residues" evidence="2">
    <location>
        <begin position="329"/>
        <end position="360"/>
    </location>
</feature>
<feature type="region of interest" description="Disordered" evidence="2">
    <location>
        <begin position="43"/>
        <end position="69"/>
    </location>
</feature>
<feature type="compositionally biased region" description="Basic and acidic residues" evidence="2">
    <location>
        <begin position="202"/>
        <end position="219"/>
    </location>
</feature>